<evidence type="ECO:0000313" key="2">
    <source>
        <dbReference type="Proteomes" id="UP001595833"/>
    </source>
</evidence>
<organism evidence="1 2">
    <name type="scientific">Saccharothrix xinjiangensis</name>
    <dbReference type="NCBI Taxonomy" id="204798"/>
    <lineage>
        <taxon>Bacteria</taxon>
        <taxon>Bacillati</taxon>
        <taxon>Actinomycetota</taxon>
        <taxon>Actinomycetes</taxon>
        <taxon>Pseudonocardiales</taxon>
        <taxon>Pseudonocardiaceae</taxon>
        <taxon>Saccharothrix</taxon>
    </lineage>
</organism>
<reference evidence="2" key="1">
    <citation type="journal article" date="2019" name="Int. J. Syst. Evol. Microbiol.">
        <title>The Global Catalogue of Microorganisms (GCM) 10K type strain sequencing project: providing services to taxonomists for standard genome sequencing and annotation.</title>
        <authorList>
            <consortium name="The Broad Institute Genomics Platform"/>
            <consortium name="The Broad Institute Genome Sequencing Center for Infectious Disease"/>
            <person name="Wu L."/>
            <person name="Ma J."/>
        </authorList>
    </citation>
    <scope>NUCLEOTIDE SEQUENCE [LARGE SCALE GENOMIC DNA]</scope>
    <source>
        <strain evidence="2">KCTC 12848</strain>
    </source>
</reference>
<proteinExistence type="predicted"/>
<dbReference type="Proteomes" id="UP001595833">
    <property type="component" value="Unassembled WGS sequence"/>
</dbReference>
<sequence>MAGLPDNSAQAVAIGEDDTVYHRARNADGSRTPFYALNASNQQVPAKGEKAAIAATPDDTSQVLITGL</sequence>
<evidence type="ECO:0000313" key="1">
    <source>
        <dbReference type="EMBL" id="MFC5055573.1"/>
    </source>
</evidence>
<keyword evidence="2" id="KW-1185">Reference proteome</keyword>
<name>A0ABV9Y003_9PSEU</name>
<dbReference type="RefSeq" id="WP_344042777.1">
    <property type="nucleotide sequence ID" value="NZ_BAAAKE010000037.1"/>
</dbReference>
<protein>
    <submittedName>
        <fullName evidence="1">Uncharacterized protein</fullName>
    </submittedName>
</protein>
<dbReference type="EMBL" id="JBHSJB010000015">
    <property type="protein sequence ID" value="MFC5055573.1"/>
    <property type="molecule type" value="Genomic_DNA"/>
</dbReference>
<gene>
    <name evidence="1" type="ORF">ACFPFM_17645</name>
</gene>
<comment type="caution">
    <text evidence="1">The sequence shown here is derived from an EMBL/GenBank/DDBJ whole genome shotgun (WGS) entry which is preliminary data.</text>
</comment>
<accession>A0ABV9Y003</accession>